<evidence type="ECO:0000313" key="2">
    <source>
        <dbReference type="EMBL" id="SHF47892.1"/>
    </source>
</evidence>
<protein>
    <recommendedName>
        <fullName evidence="4">Major fimbrial subunit protein N-terminal domain-containing protein</fullName>
    </recommendedName>
</protein>
<gene>
    <name evidence="2" type="ORF">SAMN05444349_12151</name>
</gene>
<dbReference type="OrthoDB" id="1070908at2"/>
<proteinExistence type="predicted"/>
<name>A0A1M5C0C2_9BACE</name>
<feature type="chain" id="PRO_5030031314" description="Major fimbrial subunit protein N-terminal domain-containing protein" evidence="1">
    <location>
        <begin position="23"/>
        <end position="581"/>
    </location>
</feature>
<organism evidence="2 3">
    <name type="scientific">Bacteroides faecichinchillae</name>
    <dbReference type="NCBI Taxonomy" id="871325"/>
    <lineage>
        <taxon>Bacteria</taxon>
        <taxon>Pseudomonadati</taxon>
        <taxon>Bacteroidota</taxon>
        <taxon>Bacteroidia</taxon>
        <taxon>Bacteroidales</taxon>
        <taxon>Bacteroidaceae</taxon>
        <taxon>Bacteroides</taxon>
    </lineage>
</organism>
<dbReference type="STRING" id="871325.SAMN05444349_12151"/>
<dbReference type="Proteomes" id="UP000184436">
    <property type="component" value="Unassembled WGS sequence"/>
</dbReference>
<evidence type="ECO:0008006" key="4">
    <source>
        <dbReference type="Google" id="ProtNLM"/>
    </source>
</evidence>
<dbReference type="RefSeq" id="WP_025075144.1">
    <property type="nucleotide sequence ID" value="NZ_FQVD01000021.1"/>
</dbReference>
<dbReference type="AlphaFoldDB" id="A0A1M5C0C2"/>
<keyword evidence="3" id="KW-1185">Reference proteome</keyword>
<keyword evidence="1" id="KW-0732">Signal</keyword>
<evidence type="ECO:0000256" key="1">
    <source>
        <dbReference type="SAM" id="SignalP"/>
    </source>
</evidence>
<dbReference type="EMBL" id="FQVD01000021">
    <property type="protein sequence ID" value="SHF47892.1"/>
    <property type="molecule type" value="Genomic_DNA"/>
</dbReference>
<accession>A0A1M5C0C2</accession>
<dbReference type="PROSITE" id="PS51257">
    <property type="entry name" value="PROKAR_LIPOPROTEIN"/>
    <property type="match status" value="1"/>
</dbReference>
<feature type="signal peptide" evidence="1">
    <location>
        <begin position="1"/>
        <end position="22"/>
    </location>
</feature>
<reference evidence="2 3" key="1">
    <citation type="submission" date="2016-11" db="EMBL/GenBank/DDBJ databases">
        <authorList>
            <person name="Jaros S."/>
            <person name="Januszkiewicz K."/>
            <person name="Wedrychowicz H."/>
        </authorList>
    </citation>
    <scope>NUCLEOTIDE SEQUENCE [LARGE SCALE GENOMIC DNA]</scope>
    <source>
        <strain evidence="2 3">DSM 26883</strain>
    </source>
</reference>
<evidence type="ECO:0000313" key="3">
    <source>
        <dbReference type="Proteomes" id="UP000184436"/>
    </source>
</evidence>
<sequence length="581" mass="66290">MKPNIIHSIAVCLAAFALPFMVACSNQEESLPEVESNIQAVFTLDLGDAANRKTRATPTDGEYNTGSGLENFIDLTKKNFRCYLFGLDNTPVSALEVASIYNFGESKYSIRLRLKDTEEIRSALTTGCRFVFLANWGSYIDPTPEMTIEELCSSSFAKFEFSQQKTQLSETNLIPMYGVKEFENGVQDFKDGKEVSDIGTLYLLRAYAKVDVNILFKDFEDVPVVTSVSLTHSSSKGYKAPANVTKQSDYITGSWLTDYTPVNIPNDATDIDLTLTKDENTRHYVAYVPEYRNVNDSKEPVGNPSRIKICFTIGDTEAGGREVEGYVDFRYSDTPPTGVSSGQYFDIARNNWYKFDVTVKGKDIDWIVDVIPFTSVELKPDLGLEREEFTGYIIGKDGQGRDCWYDGNYYDPETAVPLYLGPKDKPGESVTINDKEYLLVYADYGLLSDGTYISGYERTAANLHHIYDKETRRKYPLSPEGRTGYEGVMDTPNPWLAYYLNDLKQQVWLDETNLRLNCCRTINEWDRLEYSIVAYNWSGYDHDSYNPRFWFDILGNRYPWKEGDTEQKRKDILGEWVKYLE</sequence>